<organism evidence="1 2">
    <name type="scientific">Ixodes persulcatus</name>
    <name type="common">Taiga tick</name>
    <dbReference type="NCBI Taxonomy" id="34615"/>
    <lineage>
        <taxon>Eukaryota</taxon>
        <taxon>Metazoa</taxon>
        <taxon>Ecdysozoa</taxon>
        <taxon>Arthropoda</taxon>
        <taxon>Chelicerata</taxon>
        <taxon>Arachnida</taxon>
        <taxon>Acari</taxon>
        <taxon>Parasitiformes</taxon>
        <taxon>Ixodida</taxon>
        <taxon>Ixodoidea</taxon>
        <taxon>Ixodidae</taxon>
        <taxon>Ixodinae</taxon>
        <taxon>Ixodes</taxon>
    </lineage>
</organism>
<name>A0AC60QK27_IXOPE</name>
<dbReference type="Proteomes" id="UP000805193">
    <property type="component" value="Unassembled WGS sequence"/>
</dbReference>
<protein>
    <submittedName>
        <fullName evidence="1">Uncharacterized protein</fullName>
    </submittedName>
</protein>
<keyword evidence="2" id="KW-1185">Reference proteome</keyword>
<evidence type="ECO:0000313" key="1">
    <source>
        <dbReference type="EMBL" id="KAG0435089.1"/>
    </source>
</evidence>
<gene>
    <name evidence="1" type="ORF">HPB47_018687</name>
</gene>
<accession>A0AC60QK27</accession>
<comment type="caution">
    <text evidence="1">The sequence shown here is derived from an EMBL/GenBank/DDBJ whole genome shotgun (WGS) entry which is preliminary data.</text>
</comment>
<proteinExistence type="predicted"/>
<dbReference type="EMBL" id="JABSTQ010007931">
    <property type="protein sequence ID" value="KAG0435089.1"/>
    <property type="molecule type" value="Genomic_DNA"/>
</dbReference>
<reference evidence="1 2" key="1">
    <citation type="journal article" date="2020" name="Cell">
        <title>Large-Scale Comparative Analyses of Tick Genomes Elucidate Their Genetic Diversity and Vector Capacities.</title>
        <authorList>
            <consortium name="Tick Genome and Microbiome Consortium (TIGMIC)"/>
            <person name="Jia N."/>
            <person name="Wang J."/>
            <person name="Shi W."/>
            <person name="Du L."/>
            <person name="Sun Y."/>
            <person name="Zhan W."/>
            <person name="Jiang J.F."/>
            <person name="Wang Q."/>
            <person name="Zhang B."/>
            <person name="Ji P."/>
            <person name="Bell-Sakyi L."/>
            <person name="Cui X.M."/>
            <person name="Yuan T.T."/>
            <person name="Jiang B.G."/>
            <person name="Yang W.F."/>
            <person name="Lam T.T."/>
            <person name="Chang Q.C."/>
            <person name="Ding S.J."/>
            <person name="Wang X.J."/>
            <person name="Zhu J.G."/>
            <person name="Ruan X.D."/>
            <person name="Zhao L."/>
            <person name="Wei J.T."/>
            <person name="Ye R.Z."/>
            <person name="Que T.C."/>
            <person name="Du C.H."/>
            <person name="Zhou Y.H."/>
            <person name="Cheng J.X."/>
            <person name="Dai P.F."/>
            <person name="Guo W.B."/>
            <person name="Han X.H."/>
            <person name="Huang E.J."/>
            <person name="Li L.F."/>
            <person name="Wei W."/>
            <person name="Gao Y.C."/>
            <person name="Liu J.Z."/>
            <person name="Shao H.Z."/>
            <person name="Wang X."/>
            <person name="Wang C.C."/>
            <person name="Yang T.C."/>
            <person name="Huo Q.B."/>
            <person name="Li W."/>
            <person name="Chen H.Y."/>
            <person name="Chen S.E."/>
            <person name="Zhou L.G."/>
            <person name="Ni X.B."/>
            <person name="Tian J.H."/>
            <person name="Sheng Y."/>
            <person name="Liu T."/>
            <person name="Pan Y.S."/>
            <person name="Xia L.Y."/>
            <person name="Li J."/>
            <person name="Zhao F."/>
            <person name="Cao W.C."/>
        </authorList>
    </citation>
    <scope>NUCLEOTIDE SEQUENCE [LARGE SCALE GENOMIC DNA]</scope>
    <source>
        <strain evidence="1">Iper-2018</strain>
    </source>
</reference>
<sequence>MHHDPDIWHEPFKFVPERFSQGDKAYDPSVYSPFGLGPRICIGKRFAILELKLESVKSFGNTRSLNVTKRKTH</sequence>
<evidence type="ECO:0000313" key="2">
    <source>
        <dbReference type="Proteomes" id="UP000805193"/>
    </source>
</evidence>